<dbReference type="Gene3D" id="1.25.40.10">
    <property type="entry name" value="Tetratricopeptide repeat domain"/>
    <property type="match status" value="1"/>
</dbReference>
<dbReference type="OrthoDB" id="1853332at2"/>
<name>A0A4R1RDZ9_HYDET</name>
<dbReference type="Pfam" id="PF13414">
    <property type="entry name" value="TPR_11"/>
    <property type="match status" value="1"/>
</dbReference>
<dbReference type="RefSeq" id="WP_132015303.1">
    <property type="nucleotide sequence ID" value="NZ_SLUN01000020.1"/>
</dbReference>
<evidence type="ECO:0000313" key="4">
    <source>
        <dbReference type="EMBL" id="TCL63782.1"/>
    </source>
</evidence>
<dbReference type="Gene3D" id="2.30.30.40">
    <property type="entry name" value="SH3 Domains"/>
    <property type="match status" value="1"/>
</dbReference>
<dbReference type="Pfam" id="PF08239">
    <property type="entry name" value="SH3_3"/>
    <property type="match status" value="1"/>
</dbReference>
<dbReference type="SUPFAM" id="SSF48452">
    <property type="entry name" value="TPR-like"/>
    <property type="match status" value="1"/>
</dbReference>
<dbReference type="SMART" id="SM00028">
    <property type="entry name" value="TPR"/>
    <property type="match status" value="2"/>
</dbReference>
<organism evidence="4 5">
    <name type="scientific">Hydrogenispora ethanolica</name>
    <dbReference type="NCBI Taxonomy" id="1082276"/>
    <lineage>
        <taxon>Bacteria</taxon>
        <taxon>Bacillati</taxon>
        <taxon>Bacillota</taxon>
        <taxon>Hydrogenispora</taxon>
    </lineage>
</organism>
<evidence type="ECO:0000313" key="5">
    <source>
        <dbReference type="Proteomes" id="UP000295008"/>
    </source>
</evidence>
<keyword evidence="5" id="KW-1185">Reference proteome</keyword>
<evidence type="ECO:0000256" key="2">
    <source>
        <dbReference type="SAM" id="Phobius"/>
    </source>
</evidence>
<gene>
    <name evidence="4" type="ORF">EDC14_102067</name>
</gene>
<evidence type="ECO:0000256" key="1">
    <source>
        <dbReference type="PROSITE-ProRule" id="PRU00339"/>
    </source>
</evidence>
<keyword evidence="2" id="KW-0472">Membrane</keyword>
<feature type="domain" description="SH3b" evidence="3">
    <location>
        <begin position="219"/>
        <end position="265"/>
    </location>
</feature>
<keyword evidence="2" id="KW-1133">Transmembrane helix</keyword>
<feature type="repeat" description="TPR" evidence="1">
    <location>
        <begin position="75"/>
        <end position="108"/>
    </location>
</feature>
<protein>
    <submittedName>
        <fullName evidence="4">SH3 domain-containing protein</fullName>
    </submittedName>
</protein>
<comment type="caution">
    <text evidence="4">The sequence shown here is derived from an EMBL/GenBank/DDBJ whole genome shotgun (WGS) entry which is preliminary data.</text>
</comment>
<proteinExistence type="predicted"/>
<evidence type="ECO:0000259" key="3">
    <source>
        <dbReference type="Pfam" id="PF08239"/>
    </source>
</evidence>
<reference evidence="4 5" key="1">
    <citation type="submission" date="2019-03" db="EMBL/GenBank/DDBJ databases">
        <title>Genomic Encyclopedia of Type Strains, Phase IV (KMG-IV): sequencing the most valuable type-strain genomes for metagenomic binning, comparative biology and taxonomic classification.</title>
        <authorList>
            <person name="Goeker M."/>
        </authorList>
    </citation>
    <scope>NUCLEOTIDE SEQUENCE [LARGE SCALE GENOMIC DNA]</scope>
    <source>
        <strain evidence="4 5">LX-B</strain>
    </source>
</reference>
<dbReference type="AlphaFoldDB" id="A0A4R1RDZ9"/>
<dbReference type="InterPro" id="IPR003646">
    <property type="entry name" value="SH3-like_bac-type"/>
</dbReference>
<feature type="transmembrane region" description="Helical" evidence="2">
    <location>
        <begin position="180"/>
        <end position="203"/>
    </location>
</feature>
<sequence length="268" mass="29615">MKTALGNRRGFGVALRLLLWGTLVLQPILALAAGPVDTGQPAALFYRANQFYQKGAYREAIASYRRVLSLGFESGNLYYNLGNASFKTGRKGWAILYYEKARHLLPGDSDLRANLNYASAGIPEGDRGRGFRDWLTHLAPLHWLLIVTSGCFFLLAGLSCAAILRPEQFWAKTSPFRSRWVGAAILVGMLVLAGAAISGLTLVERNRTWAIALEQCEARFEPSPGGTVYYRLPEGARLEILSTRSGWTLIRRGDGRQGWVPRGEVARI</sequence>
<keyword evidence="2" id="KW-0812">Transmembrane</keyword>
<keyword evidence="1" id="KW-0802">TPR repeat</keyword>
<dbReference type="EMBL" id="SLUN01000020">
    <property type="protein sequence ID" value="TCL63782.1"/>
    <property type="molecule type" value="Genomic_DNA"/>
</dbReference>
<dbReference type="InterPro" id="IPR019734">
    <property type="entry name" value="TPR_rpt"/>
</dbReference>
<accession>A0A4R1RDZ9</accession>
<dbReference type="PROSITE" id="PS50005">
    <property type="entry name" value="TPR"/>
    <property type="match status" value="1"/>
</dbReference>
<dbReference type="InterPro" id="IPR011990">
    <property type="entry name" value="TPR-like_helical_dom_sf"/>
</dbReference>
<dbReference type="Proteomes" id="UP000295008">
    <property type="component" value="Unassembled WGS sequence"/>
</dbReference>
<feature type="transmembrane region" description="Helical" evidence="2">
    <location>
        <begin position="141"/>
        <end position="164"/>
    </location>
</feature>